<keyword evidence="1" id="KW-0472">Membrane</keyword>
<keyword evidence="1" id="KW-1133">Transmembrane helix</keyword>
<name>A0A081C2A8_VECG1</name>
<gene>
    <name evidence="2" type="ORF">U27_05688</name>
</gene>
<evidence type="ECO:0000313" key="3">
    <source>
        <dbReference type="Proteomes" id="UP000030661"/>
    </source>
</evidence>
<dbReference type="Proteomes" id="UP000030661">
    <property type="component" value="Unassembled WGS sequence"/>
</dbReference>
<dbReference type="GO" id="GO:0000030">
    <property type="term" value="F:mannosyltransferase activity"/>
    <property type="evidence" value="ECO:0007669"/>
    <property type="project" value="TreeGrafter"/>
</dbReference>
<dbReference type="InterPro" id="IPR052384">
    <property type="entry name" value="TMTC_O-mannosyltransferase"/>
</dbReference>
<feature type="transmembrane region" description="Helical" evidence="1">
    <location>
        <begin position="146"/>
        <end position="167"/>
    </location>
</feature>
<keyword evidence="1" id="KW-0812">Transmembrane</keyword>
<feature type="transmembrane region" description="Helical" evidence="1">
    <location>
        <begin position="350"/>
        <end position="368"/>
    </location>
</feature>
<dbReference type="HOGENOM" id="CLU_030781_0_0_0"/>
<dbReference type="eggNOG" id="COG0457">
    <property type="taxonomic scope" value="Bacteria"/>
</dbReference>
<feature type="transmembrane region" description="Helical" evidence="1">
    <location>
        <begin position="215"/>
        <end position="235"/>
    </location>
</feature>
<feature type="transmembrane region" description="Helical" evidence="1">
    <location>
        <begin position="374"/>
        <end position="392"/>
    </location>
</feature>
<dbReference type="STRING" id="1499967.U27_05688"/>
<feature type="transmembrane region" description="Helical" evidence="1">
    <location>
        <begin position="122"/>
        <end position="140"/>
    </location>
</feature>
<protein>
    <recommendedName>
        <fullName evidence="4">Glycosyltransferase RgtA/B/C/D-like domain-containing protein</fullName>
    </recommendedName>
</protein>
<evidence type="ECO:0000313" key="2">
    <source>
        <dbReference type="EMBL" id="GAK58713.1"/>
    </source>
</evidence>
<dbReference type="EMBL" id="DF820468">
    <property type="protein sequence ID" value="GAK58713.1"/>
    <property type="molecule type" value="Genomic_DNA"/>
</dbReference>
<dbReference type="GO" id="GO:0035269">
    <property type="term" value="P:protein O-linked glycosylation via mannose"/>
    <property type="evidence" value="ECO:0007669"/>
    <property type="project" value="TreeGrafter"/>
</dbReference>
<accession>A0A081C2A8</accession>
<proteinExistence type="predicted"/>
<dbReference type="PANTHER" id="PTHR44216">
    <property type="entry name" value="PROTEIN O-MANNOSYL-TRANSFERASE TMTC2"/>
    <property type="match status" value="1"/>
</dbReference>
<organism evidence="2">
    <name type="scientific">Vecturithrix granuli</name>
    <dbReference type="NCBI Taxonomy" id="1499967"/>
    <lineage>
        <taxon>Bacteria</taxon>
        <taxon>Candidatus Moduliflexota</taxon>
        <taxon>Candidatus Vecturitrichia</taxon>
        <taxon>Candidatus Vecturitrichales</taxon>
        <taxon>Candidatus Vecturitrichaceae</taxon>
        <taxon>Candidatus Vecturithrix</taxon>
    </lineage>
</organism>
<reference evidence="2" key="1">
    <citation type="journal article" date="2015" name="PeerJ">
        <title>First genomic representation of candidate bacterial phylum KSB3 points to enhanced environmental sensing as a trigger of wastewater bulking.</title>
        <authorList>
            <person name="Sekiguchi Y."/>
            <person name="Ohashi A."/>
            <person name="Parks D.H."/>
            <person name="Yamauchi T."/>
            <person name="Tyson G.W."/>
            <person name="Hugenholtz P."/>
        </authorList>
    </citation>
    <scope>NUCLEOTIDE SEQUENCE [LARGE SCALE GENOMIC DNA]</scope>
</reference>
<keyword evidence="3" id="KW-1185">Reference proteome</keyword>
<dbReference type="AlphaFoldDB" id="A0A081C2A8"/>
<feature type="transmembrane region" description="Helical" evidence="1">
    <location>
        <begin position="413"/>
        <end position="435"/>
    </location>
</feature>
<feature type="transmembrane region" description="Helical" evidence="1">
    <location>
        <begin position="247"/>
        <end position="264"/>
    </location>
</feature>
<evidence type="ECO:0008006" key="4">
    <source>
        <dbReference type="Google" id="ProtNLM"/>
    </source>
</evidence>
<evidence type="ECO:0000256" key="1">
    <source>
        <dbReference type="SAM" id="Phobius"/>
    </source>
</evidence>
<dbReference type="PANTHER" id="PTHR44216:SF3">
    <property type="entry name" value="PROTEIN O-MANNOSYL-TRANSFERASE TMTC2"/>
    <property type="match status" value="1"/>
</dbReference>
<feature type="transmembrane region" description="Helical" evidence="1">
    <location>
        <begin position="20"/>
        <end position="44"/>
    </location>
</feature>
<sequence length="614" mass="68779">MLKGFLLKYFESIQGWFTSRYWPVILACVGIILTLPALGSGLVFDDYWHSTMFAGRWPWSAEDGSLIGMFSFMDGTLEGSQALKEAGIVPWWMFDGIKAAFWRPLTELTHWIDYQLWPDAPWLMHVHSLLWFGAAIWLAAKLYRRIIGTVWVAGLAGLLFAVDNTHALPAGFIANRNDLIAACFGILALLAHIRWRQDGWRPGAVWGPLCYTLGLFSKESALAVGAYLFAYTLFLDHSRIRRRVAGFLPYVVITLVWFCAYRYLGFGTQGFGIDFYIDPGRAPLLFLKEVFVRLPMLLLAQFSGPPAEVWAGTYFFLPYGKVIIGFLAPGLLGLLGFSVIPLFRYDAVIRFWFVGAILGLTPICAAFPSSRLLFFAGIGLMGIIARVLALWLEQPACSPKRHFLKRHFRQQCTHIVCLSLVVIHLILSPLTLFVYTTGLNVAHYLIRYHTSALPYDEDISRKTVVLLNPPTELVGGYASQVKAAHGEPTPAHVWALASCMYAFTLTRIDDRSIEIESGQGLLDTFTGRLLRGPSHPMYVGQRVVLSGMMVEVLALADDWQPARIRVTFSVSLDDPSLLLLYVKNGRLVPYTPPAIGETVSLPSNRSLFEQIVRL</sequence>
<feature type="transmembrane region" description="Helical" evidence="1">
    <location>
        <begin position="322"/>
        <end position="343"/>
    </location>
</feature>